<name>A0ABV5X5G9_9MICO</name>
<sequence>MHMQLTCQAILFDIDGTLVDSTSAIERIWRTWADEYGLRADEILATSHGRRSEEVLREHLPAGQIPAAHARLLEIERSAAGETRALPGTCELLGQLLDGTWATVTSGKRAVMESRLHVAGLPVPEVFVAADDVTVGKPDPEGYLAAARALGVDPRACLVIEDAPAGVRAGLAAGAHVLAVGTSHPLSALGEAHACVPDLTACSMTVGDAGITVEIRS</sequence>
<dbReference type="Gene3D" id="3.40.50.1000">
    <property type="entry name" value="HAD superfamily/HAD-like"/>
    <property type="match status" value="1"/>
</dbReference>
<dbReference type="InterPro" id="IPR023214">
    <property type="entry name" value="HAD_sf"/>
</dbReference>
<dbReference type="GO" id="GO:0016787">
    <property type="term" value="F:hydrolase activity"/>
    <property type="evidence" value="ECO:0007669"/>
    <property type="project" value="UniProtKB-KW"/>
</dbReference>
<dbReference type="NCBIfam" id="TIGR01509">
    <property type="entry name" value="HAD-SF-IA-v3"/>
    <property type="match status" value="1"/>
</dbReference>
<dbReference type="SFLD" id="SFLDS00003">
    <property type="entry name" value="Haloacid_Dehalogenase"/>
    <property type="match status" value="1"/>
</dbReference>
<dbReference type="NCBIfam" id="TIGR01549">
    <property type="entry name" value="HAD-SF-IA-v1"/>
    <property type="match status" value="1"/>
</dbReference>
<dbReference type="InterPro" id="IPR006439">
    <property type="entry name" value="HAD-SF_hydro_IA"/>
</dbReference>
<dbReference type="Pfam" id="PF00702">
    <property type="entry name" value="Hydrolase"/>
    <property type="match status" value="1"/>
</dbReference>
<evidence type="ECO:0000313" key="1">
    <source>
        <dbReference type="EMBL" id="MFB9777184.1"/>
    </source>
</evidence>
<accession>A0ABV5X5G9</accession>
<reference evidence="1 2" key="1">
    <citation type="submission" date="2024-09" db="EMBL/GenBank/DDBJ databases">
        <authorList>
            <person name="Sun Q."/>
            <person name="Mori K."/>
        </authorList>
    </citation>
    <scope>NUCLEOTIDE SEQUENCE [LARGE SCALE GENOMIC DNA]</scope>
    <source>
        <strain evidence="1 2">JCM 11683</strain>
    </source>
</reference>
<gene>
    <name evidence="1" type="ORF">ACFFN1_12370</name>
</gene>
<organism evidence="1 2">
    <name type="scientific">Brevibacterium otitidis</name>
    <dbReference type="NCBI Taxonomy" id="53364"/>
    <lineage>
        <taxon>Bacteria</taxon>
        <taxon>Bacillati</taxon>
        <taxon>Actinomycetota</taxon>
        <taxon>Actinomycetes</taxon>
        <taxon>Micrococcales</taxon>
        <taxon>Brevibacteriaceae</taxon>
        <taxon>Brevibacterium</taxon>
    </lineage>
</organism>
<dbReference type="InterPro" id="IPR036412">
    <property type="entry name" value="HAD-like_sf"/>
</dbReference>
<comment type="caution">
    <text evidence="1">The sequence shown here is derived from an EMBL/GenBank/DDBJ whole genome shotgun (WGS) entry which is preliminary data.</text>
</comment>
<dbReference type="PANTHER" id="PTHR43481:SF4">
    <property type="entry name" value="GLYCEROL-1-PHOSPHATE PHOSPHOHYDROLASE 1-RELATED"/>
    <property type="match status" value="1"/>
</dbReference>
<evidence type="ECO:0000313" key="2">
    <source>
        <dbReference type="Proteomes" id="UP001589707"/>
    </source>
</evidence>
<protein>
    <submittedName>
        <fullName evidence="1">HAD-IA family hydrolase</fullName>
    </submittedName>
</protein>
<keyword evidence="2" id="KW-1185">Reference proteome</keyword>
<dbReference type="Proteomes" id="UP001589707">
    <property type="component" value="Unassembled WGS sequence"/>
</dbReference>
<dbReference type="SFLD" id="SFLDG01129">
    <property type="entry name" value="C1.5:_HAD__Beta-PGM__Phosphata"/>
    <property type="match status" value="1"/>
</dbReference>
<dbReference type="InterPro" id="IPR051806">
    <property type="entry name" value="HAD-like_SPP"/>
</dbReference>
<dbReference type="Gene3D" id="1.10.150.240">
    <property type="entry name" value="Putative phosphatase, domain 2"/>
    <property type="match status" value="1"/>
</dbReference>
<dbReference type="SUPFAM" id="SSF56784">
    <property type="entry name" value="HAD-like"/>
    <property type="match status" value="1"/>
</dbReference>
<dbReference type="RefSeq" id="WP_376841088.1">
    <property type="nucleotide sequence ID" value="NZ_JBHMAU010000072.1"/>
</dbReference>
<dbReference type="InterPro" id="IPR023198">
    <property type="entry name" value="PGP-like_dom2"/>
</dbReference>
<dbReference type="PANTHER" id="PTHR43481">
    <property type="entry name" value="FRUCTOSE-1-PHOSPHATE PHOSPHATASE"/>
    <property type="match status" value="1"/>
</dbReference>
<keyword evidence="1" id="KW-0378">Hydrolase</keyword>
<dbReference type="PRINTS" id="PR00413">
    <property type="entry name" value="HADHALOGNASE"/>
</dbReference>
<dbReference type="EMBL" id="JBHMAU010000072">
    <property type="protein sequence ID" value="MFB9777184.1"/>
    <property type="molecule type" value="Genomic_DNA"/>
</dbReference>
<proteinExistence type="predicted"/>